<organism evidence="2 3">
    <name type="scientific">Pleurodeles waltl</name>
    <name type="common">Iberian ribbed newt</name>
    <dbReference type="NCBI Taxonomy" id="8319"/>
    <lineage>
        <taxon>Eukaryota</taxon>
        <taxon>Metazoa</taxon>
        <taxon>Chordata</taxon>
        <taxon>Craniata</taxon>
        <taxon>Vertebrata</taxon>
        <taxon>Euteleostomi</taxon>
        <taxon>Amphibia</taxon>
        <taxon>Batrachia</taxon>
        <taxon>Caudata</taxon>
        <taxon>Salamandroidea</taxon>
        <taxon>Salamandridae</taxon>
        <taxon>Pleurodelinae</taxon>
        <taxon>Pleurodeles</taxon>
    </lineage>
</organism>
<accession>A0AAV7LC58</accession>
<evidence type="ECO:0000313" key="2">
    <source>
        <dbReference type="EMBL" id="KAJ1089171.1"/>
    </source>
</evidence>
<evidence type="ECO:0000313" key="3">
    <source>
        <dbReference type="Proteomes" id="UP001066276"/>
    </source>
</evidence>
<dbReference type="EMBL" id="JANPWB010000015">
    <property type="protein sequence ID" value="KAJ1089171.1"/>
    <property type="molecule type" value="Genomic_DNA"/>
</dbReference>
<feature type="region of interest" description="Disordered" evidence="1">
    <location>
        <begin position="1"/>
        <end position="116"/>
    </location>
</feature>
<comment type="caution">
    <text evidence="2">The sequence shown here is derived from an EMBL/GenBank/DDBJ whole genome shotgun (WGS) entry which is preliminary data.</text>
</comment>
<protein>
    <submittedName>
        <fullName evidence="2">Uncharacterized protein</fullName>
    </submittedName>
</protein>
<evidence type="ECO:0000256" key="1">
    <source>
        <dbReference type="SAM" id="MobiDB-lite"/>
    </source>
</evidence>
<proteinExistence type="predicted"/>
<dbReference type="AlphaFoldDB" id="A0AAV7LC58"/>
<gene>
    <name evidence="2" type="ORF">NDU88_002322</name>
</gene>
<keyword evidence="3" id="KW-1185">Reference proteome</keyword>
<reference evidence="2" key="1">
    <citation type="journal article" date="2022" name="bioRxiv">
        <title>Sequencing and chromosome-scale assembly of the giantPleurodeles waltlgenome.</title>
        <authorList>
            <person name="Brown T."/>
            <person name="Elewa A."/>
            <person name="Iarovenko S."/>
            <person name="Subramanian E."/>
            <person name="Araus A.J."/>
            <person name="Petzold A."/>
            <person name="Susuki M."/>
            <person name="Suzuki K.-i.T."/>
            <person name="Hayashi T."/>
            <person name="Toyoda A."/>
            <person name="Oliveira C."/>
            <person name="Osipova E."/>
            <person name="Leigh N.D."/>
            <person name="Simon A."/>
            <person name="Yun M.H."/>
        </authorList>
    </citation>
    <scope>NUCLEOTIDE SEQUENCE</scope>
    <source>
        <strain evidence="2">20211129_DDA</strain>
        <tissue evidence="2">Liver</tissue>
    </source>
</reference>
<dbReference type="Proteomes" id="UP001066276">
    <property type="component" value="Chromosome 11"/>
</dbReference>
<sequence length="116" mass="12311">MANRVGQSPLQREPGLLKGQAARRKGRTAVVRRGDGSLEMALPEEDEDGMGKAEGNEVLRGLTGPPAPLECGAREKTRTAAVPLGDEESRLQGAEPYYPPRFRRSVAESGTGPGQG</sequence>
<name>A0AAV7LC58_PLEWA</name>
<feature type="compositionally biased region" description="Polar residues" evidence="1">
    <location>
        <begin position="1"/>
        <end position="10"/>
    </location>
</feature>